<evidence type="ECO:0000313" key="2">
    <source>
        <dbReference type="Proteomes" id="UP000321085"/>
    </source>
</evidence>
<protein>
    <submittedName>
        <fullName evidence="1">Uncharacterized protein</fullName>
    </submittedName>
</protein>
<proteinExistence type="predicted"/>
<organism evidence="1 2">
    <name type="scientific">Microvirga aerophila</name>
    <dbReference type="NCBI Taxonomy" id="670291"/>
    <lineage>
        <taxon>Bacteria</taxon>
        <taxon>Pseudomonadati</taxon>
        <taxon>Pseudomonadota</taxon>
        <taxon>Alphaproteobacteria</taxon>
        <taxon>Hyphomicrobiales</taxon>
        <taxon>Methylobacteriaceae</taxon>
        <taxon>Microvirga</taxon>
    </lineage>
</organism>
<reference evidence="1 2" key="1">
    <citation type="submission" date="2019-07" db="EMBL/GenBank/DDBJ databases">
        <title>Whole genome shotgun sequence of Microvirga aerophila NBRC 106136.</title>
        <authorList>
            <person name="Hosoyama A."/>
            <person name="Uohara A."/>
            <person name="Ohji S."/>
            <person name="Ichikawa N."/>
        </authorList>
    </citation>
    <scope>NUCLEOTIDE SEQUENCE [LARGE SCALE GENOMIC DNA]</scope>
    <source>
        <strain evidence="1 2">NBRC 106136</strain>
    </source>
</reference>
<sequence length="116" mass="12796">MLLNDSACEDDRQSLLPFVIRLACADTPEIERARAAYISRNMPRNYIRFPFDEGLQVLEGALAIGRQADLFATDKARTRMEAVRAGATTPTSVPDTPVFAKIKSWFGANGETETTS</sequence>
<dbReference type="EMBL" id="BJYU01000549">
    <property type="protein sequence ID" value="GEO19441.1"/>
    <property type="molecule type" value="Genomic_DNA"/>
</dbReference>
<name>A0A512C5H0_9HYPH</name>
<dbReference type="RefSeq" id="WP_373867477.1">
    <property type="nucleotide sequence ID" value="NZ_BJYU01000549.1"/>
</dbReference>
<gene>
    <name evidence="1" type="ORF">MAE02_71370</name>
</gene>
<comment type="caution">
    <text evidence="1">The sequence shown here is derived from an EMBL/GenBank/DDBJ whole genome shotgun (WGS) entry which is preliminary data.</text>
</comment>
<dbReference type="Proteomes" id="UP000321085">
    <property type="component" value="Unassembled WGS sequence"/>
</dbReference>
<keyword evidence="2" id="KW-1185">Reference proteome</keyword>
<evidence type="ECO:0000313" key="1">
    <source>
        <dbReference type="EMBL" id="GEO19441.1"/>
    </source>
</evidence>
<accession>A0A512C5H0</accession>
<dbReference type="AlphaFoldDB" id="A0A512C5H0"/>